<keyword evidence="3" id="KW-1185">Reference proteome</keyword>
<dbReference type="EMBL" id="REGN01000879">
    <property type="protein sequence ID" value="RNA38391.1"/>
    <property type="molecule type" value="Genomic_DNA"/>
</dbReference>
<sequence>MFIQKIRLRNKKASKSTTRYSARQKKRKRERERELFVLLIVFNPRVGFATDYGTNNSGRSSITKHLLRTSLTN</sequence>
<accession>A0A3M7SR96</accession>
<comment type="caution">
    <text evidence="2">The sequence shown here is derived from an EMBL/GenBank/DDBJ whole genome shotgun (WGS) entry which is preliminary data.</text>
</comment>
<evidence type="ECO:0000256" key="1">
    <source>
        <dbReference type="SAM" id="MobiDB-lite"/>
    </source>
</evidence>
<reference evidence="2 3" key="1">
    <citation type="journal article" date="2018" name="Sci. Rep.">
        <title>Genomic signatures of local adaptation to the degree of environmental predictability in rotifers.</title>
        <authorList>
            <person name="Franch-Gras L."/>
            <person name="Hahn C."/>
            <person name="Garcia-Roger E.M."/>
            <person name="Carmona M.J."/>
            <person name="Serra M."/>
            <person name="Gomez A."/>
        </authorList>
    </citation>
    <scope>NUCLEOTIDE SEQUENCE [LARGE SCALE GENOMIC DNA]</scope>
    <source>
        <strain evidence="2">HYR1</strain>
    </source>
</reference>
<feature type="region of interest" description="Disordered" evidence="1">
    <location>
        <begin position="9"/>
        <end position="29"/>
    </location>
</feature>
<organism evidence="2 3">
    <name type="scientific">Brachionus plicatilis</name>
    <name type="common">Marine rotifer</name>
    <name type="synonym">Brachionus muelleri</name>
    <dbReference type="NCBI Taxonomy" id="10195"/>
    <lineage>
        <taxon>Eukaryota</taxon>
        <taxon>Metazoa</taxon>
        <taxon>Spiralia</taxon>
        <taxon>Gnathifera</taxon>
        <taxon>Rotifera</taxon>
        <taxon>Eurotatoria</taxon>
        <taxon>Monogononta</taxon>
        <taxon>Pseudotrocha</taxon>
        <taxon>Ploima</taxon>
        <taxon>Brachionidae</taxon>
        <taxon>Brachionus</taxon>
    </lineage>
</organism>
<dbReference type="Proteomes" id="UP000276133">
    <property type="component" value="Unassembled WGS sequence"/>
</dbReference>
<evidence type="ECO:0000313" key="2">
    <source>
        <dbReference type="EMBL" id="RNA38391.1"/>
    </source>
</evidence>
<proteinExistence type="predicted"/>
<protein>
    <submittedName>
        <fullName evidence="2">Uncharacterized protein</fullName>
    </submittedName>
</protein>
<gene>
    <name evidence="2" type="ORF">BpHYR1_017158</name>
</gene>
<evidence type="ECO:0000313" key="3">
    <source>
        <dbReference type="Proteomes" id="UP000276133"/>
    </source>
</evidence>
<dbReference type="AlphaFoldDB" id="A0A3M7SR96"/>
<name>A0A3M7SR96_BRAPC</name>